<evidence type="ECO:0000313" key="2">
    <source>
        <dbReference type="EMBL" id="GEB04556.1"/>
    </source>
</evidence>
<reference evidence="2 3" key="1">
    <citation type="submission" date="2019-06" db="EMBL/GenBank/DDBJ databases">
        <title>Whole genome shotgun sequence of Gluconobacter roseus NBRC 3990.</title>
        <authorList>
            <person name="Hosoyama A."/>
            <person name="Uohara A."/>
            <person name="Ohji S."/>
            <person name="Ichikawa N."/>
        </authorList>
    </citation>
    <scope>NUCLEOTIDE SEQUENCE [LARGE SCALE GENOMIC DNA]</scope>
    <source>
        <strain evidence="2 3">NBRC 3990</strain>
    </source>
</reference>
<dbReference type="EMBL" id="BJLY01000004">
    <property type="protein sequence ID" value="GEB04556.1"/>
    <property type="molecule type" value="Genomic_DNA"/>
</dbReference>
<dbReference type="Gene3D" id="3.10.620.30">
    <property type="match status" value="1"/>
</dbReference>
<dbReference type="RefSeq" id="WP_083541263.1">
    <property type="nucleotide sequence ID" value="NZ_BAQZ01000027.1"/>
</dbReference>
<protein>
    <recommendedName>
        <fullName evidence="1">Transglutaminase-like domain-containing protein</fullName>
    </recommendedName>
</protein>
<dbReference type="AlphaFoldDB" id="A0A4Y3M9G0"/>
<name>A0A4Y3M9G0_9PROT</name>
<organism evidence="2 3">
    <name type="scientific">Gluconobacter roseus NBRC 3990</name>
    <dbReference type="NCBI Taxonomy" id="1307950"/>
    <lineage>
        <taxon>Bacteria</taxon>
        <taxon>Pseudomonadati</taxon>
        <taxon>Pseudomonadota</taxon>
        <taxon>Alphaproteobacteria</taxon>
        <taxon>Acetobacterales</taxon>
        <taxon>Acetobacteraceae</taxon>
        <taxon>Gluconobacter</taxon>
    </lineage>
</organism>
<evidence type="ECO:0000313" key="3">
    <source>
        <dbReference type="Proteomes" id="UP000320772"/>
    </source>
</evidence>
<sequence length="292" mass="31929">MTSRVVLSHQTRYQYDRPVFLGRQTVRLCPVPQVRSAVQNYALDVSPEGADVVWRQDAYGNRVAEIRVPERVTRFDVSVSMDVDLRARRDGMVGAEAPVCAAYRDVDAAGAQVSRFVEAWRPAGAEGTSEAVAELNRAVAERLTYQRRLEPGVWAPEETLERASGSCRDSAWLLVTVLRHLGFSARFVSGYLIQPDKAGGLDCDLHAWAEAWIPGEGWIGFDTTSGLVVAQHHIPLAVAGRPEEAAPVSGLLDRCRATFDVTMRATPFASAGNVPELAMIGKTGVMRSHEAL</sequence>
<dbReference type="InterPro" id="IPR002931">
    <property type="entry name" value="Transglutaminase-like"/>
</dbReference>
<comment type="caution">
    <text evidence="2">The sequence shown here is derived from an EMBL/GenBank/DDBJ whole genome shotgun (WGS) entry which is preliminary data.</text>
</comment>
<gene>
    <name evidence="2" type="ORF">GRO01_21320</name>
</gene>
<dbReference type="PANTHER" id="PTHR33490:SF1">
    <property type="entry name" value="SLL1233 PROTEIN"/>
    <property type="match status" value="1"/>
</dbReference>
<dbReference type="InterPro" id="IPR038765">
    <property type="entry name" value="Papain-like_cys_pep_sf"/>
</dbReference>
<feature type="domain" description="Transglutaminase-like" evidence="1">
    <location>
        <begin position="159"/>
        <end position="225"/>
    </location>
</feature>
<dbReference type="Proteomes" id="UP000320772">
    <property type="component" value="Unassembled WGS sequence"/>
</dbReference>
<dbReference type="SUPFAM" id="SSF54001">
    <property type="entry name" value="Cysteine proteinases"/>
    <property type="match status" value="1"/>
</dbReference>
<evidence type="ECO:0000259" key="1">
    <source>
        <dbReference type="SMART" id="SM00460"/>
    </source>
</evidence>
<dbReference type="InterPro" id="IPR013589">
    <property type="entry name" value="Bac_transglu_N"/>
</dbReference>
<dbReference type="SMART" id="SM00460">
    <property type="entry name" value="TGc"/>
    <property type="match status" value="1"/>
</dbReference>
<dbReference type="PANTHER" id="PTHR33490">
    <property type="entry name" value="BLR5614 PROTEIN-RELATED"/>
    <property type="match status" value="1"/>
</dbReference>
<dbReference type="Pfam" id="PF08379">
    <property type="entry name" value="Bact_transglu_N"/>
    <property type="match status" value="1"/>
</dbReference>
<keyword evidence="3" id="KW-1185">Reference proteome</keyword>
<accession>A0A4Y3M9G0</accession>
<dbReference type="Pfam" id="PF01841">
    <property type="entry name" value="Transglut_core"/>
    <property type="match status" value="1"/>
</dbReference>
<proteinExistence type="predicted"/>